<dbReference type="EC" id="2.7.7.7" evidence="5"/>
<evidence type="ECO:0000313" key="6">
    <source>
        <dbReference type="Proteomes" id="UP001447188"/>
    </source>
</evidence>
<evidence type="ECO:0000256" key="4">
    <source>
        <dbReference type="SAM" id="MobiDB-lite"/>
    </source>
</evidence>
<dbReference type="GO" id="GO:0003887">
    <property type="term" value="F:DNA-directed DNA polymerase activity"/>
    <property type="evidence" value="ECO:0007669"/>
    <property type="project" value="UniProtKB-KW"/>
</dbReference>
<feature type="region of interest" description="Disordered" evidence="4">
    <location>
        <begin position="697"/>
        <end position="756"/>
    </location>
</feature>
<reference evidence="5 6" key="1">
    <citation type="submission" date="2024-02" db="EMBL/GenBank/DDBJ databases">
        <title>Discinaceae phylogenomics.</title>
        <authorList>
            <person name="Dirks A.C."/>
            <person name="James T.Y."/>
        </authorList>
    </citation>
    <scope>NUCLEOTIDE SEQUENCE [LARGE SCALE GENOMIC DNA]</scope>
    <source>
        <strain evidence="5 6">ACD0624</strain>
    </source>
</reference>
<gene>
    <name evidence="5" type="primary">POL5</name>
    <name evidence="5" type="ORF">Q9L58_003144</name>
</gene>
<keyword evidence="3" id="KW-0539">Nucleus</keyword>
<comment type="caution">
    <text evidence="5">The sequence shown here is derived from an EMBL/GenBank/DDBJ whole genome shotgun (WGS) entry which is preliminary data.</text>
</comment>
<dbReference type="EMBL" id="JBBBZM010000029">
    <property type="protein sequence ID" value="KAL0637916.1"/>
    <property type="molecule type" value="Genomic_DNA"/>
</dbReference>
<comment type="similarity">
    <text evidence="2">Belongs to the MYBBP1A family.</text>
</comment>
<name>A0ABR3GQP8_9PEZI</name>
<evidence type="ECO:0000313" key="5">
    <source>
        <dbReference type="EMBL" id="KAL0637916.1"/>
    </source>
</evidence>
<dbReference type="InterPro" id="IPR016024">
    <property type="entry name" value="ARM-type_fold"/>
</dbReference>
<keyword evidence="5" id="KW-0808">Transferase</keyword>
<evidence type="ECO:0000256" key="1">
    <source>
        <dbReference type="ARBA" id="ARBA00004123"/>
    </source>
</evidence>
<proteinExistence type="inferred from homology"/>
<dbReference type="SUPFAM" id="SSF48371">
    <property type="entry name" value="ARM repeat"/>
    <property type="match status" value="1"/>
</dbReference>
<evidence type="ECO:0000256" key="3">
    <source>
        <dbReference type="ARBA" id="ARBA00023242"/>
    </source>
</evidence>
<dbReference type="PANTHER" id="PTHR13213">
    <property type="entry name" value="MYB-BINDING PROTEIN 1A FAMILY MEMBER"/>
    <property type="match status" value="1"/>
</dbReference>
<protein>
    <submittedName>
        <fullName evidence="5">DNA-directed DNA polymerase</fullName>
        <ecNumber evidence="5">2.7.7.7</ecNumber>
    </submittedName>
</protein>
<keyword evidence="6" id="KW-1185">Reference proteome</keyword>
<dbReference type="InterPro" id="IPR007015">
    <property type="entry name" value="DNA_pol_V/MYBBP1A"/>
</dbReference>
<dbReference type="Pfam" id="PF04931">
    <property type="entry name" value="DNA_pol_phi"/>
    <property type="match status" value="1"/>
</dbReference>
<keyword evidence="5" id="KW-0239">DNA-directed DNA polymerase</keyword>
<keyword evidence="5" id="KW-0548">Nucleotidyltransferase</keyword>
<accession>A0ABR3GQP8</accession>
<feature type="compositionally biased region" description="Acidic residues" evidence="4">
    <location>
        <begin position="703"/>
        <end position="754"/>
    </location>
</feature>
<organism evidence="5 6">
    <name type="scientific">Discina gigas</name>
    <dbReference type="NCBI Taxonomy" id="1032678"/>
    <lineage>
        <taxon>Eukaryota</taxon>
        <taxon>Fungi</taxon>
        <taxon>Dikarya</taxon>
        <taxon>Ascomycota</taxon>
        <taxon>Pezizomycotina</taxon>
        <taxon>Pezizomycetes</taxon>
        <taxon>Pezizales</taxon>
        <taxon>Discinaceae</taxon>
        <taxon>Discina</taxon>
    </lineage>
</organism>
<dbReference type="Proteomes" id="UP001447188">
    <property type="component" value="Unassembled WGS sequence"/>
</dbReference>
<evidence type="ECO:0000256" key="2">
    <source>
        <dbReference type="ARBA" id="ARBA00006809"/>
    </source>
</evidence>
<sequence>MSLNLYKPLGDNDEVVRLSAANKLASELLVLLEGEHTVKTKSDVDYALSRLTKGLSSGRESARPGFAVVLTEFLVALQSGANPQKWDISLEKILTSVKNNTQSQGHTTGPEERDYYLGRLFGLQSLIQSGITTASESTLPHYAAILVLLFELSNKKPWLRESCAWTICTSAQSWPVGIAADAAGLTYAALVESGLARSSEGVAVWLTLQAHHPGVKPPSDVWIKDSPLNSSNLANLGKILKEAGEDVGMQTKGSWNPKLNFVWEFILGVYFDEEGEWAGLRKGEIAEWKELWKVVVDESLFSASSSDERKFHGFLLFTLTLSHLTTASSRPHLASLFTKNFLGSLTNQLSDTSRYLNKSATKCARALLSKAETAPWTVPVIVQQLISNYGTPNFDVQTKSKTVEKVLCFADEAGLVEIVGVLKNIILSPINTTTGGLEVEPVQAAKTAEIRRQWAADLILTVVRNGKSPKTESWLNEVITMFASFGHFDIVDKKKAPSPPISTSSQSMFRARLLSCLSYLITIKDGDVGERAETWPYKAVRAISTLQKDDNYNLAVEFDDVIEETLRGALKTLERIRRKLANPKKTSSVTPQLSSFELLYSLVILQVHAGETDALGVLDELKICYDKVVKSKPSSPGEEDVDASEVLVEILLSFLSKPSVLLRKLAMQVFSSFVDRITDRGLGVMFGVLEAKESLGGQSELFDRDEDEDGEDEDDVEMDDGDSDVEVIEMDIDENEDEGSSSEDDGEDEEQDESEVAKLEAALSEALGAHKATEDDSDSDMDDDAMLALDERLVNIFKQRSAAAQKSKKQESKQAKETVTNFKNRVLDLLDIFAKSPRARESVAISAKMLLPLLKCARTTGNKPIADRAAGVVRNYANSLRGKEGDMVLSDEEKEELWGLLEDIHKEAAKDGGVGRDKHKGACSQASLVVAKVCVASGGMKVEDVERAVGVYARSLTMWLTDRSWRVQGGLFTDLVNWAGTASVRLQNEKK</sequence>
<dbReference type="PANTHER" id="PTHR13213:SF2">
    <property type="entry name" value="MYB-BINDING PROTEIN 1A"/>
    <property type="match status" value="1"/>
</dbReference>
<comment type="subcellular location">
    <subcellularLocation>
        <location evidence="1">Nucleus</location>
    </subcellularLocation>
</comment>